<dbReference type="AlphaFoldDB" id="A0A1P8TA05"/>
<gene>
    <name evidence="2" type="ORF">A7J05_00510</name>
    <name evidence="3" type="ORF">A7J05_36225</name>
    <name evidence="4" type="ORF">I8755_00640</name>
    <name evidence="5" type="ORF">I8755_37560</name>
</gene>
<dbReference type="EMBL" id="CP065959">
    <property type="protein sequence ID" value="QQC87102.1"/>
    <property type="molecule type" value="Genomic_DNA"/>
</dbReference>
<dbReference type="KEGG" id="ssia:A7J05_36225"/>
<dbReference type="KEGG" id="ssia:A7J05_00510"/>
<reference evidence="4 7" key="2">
    <citation type="submission" date="2020-12" db="EMBL/GenBank/DDBJ databases">
        <title>Identification and biosynthesis of polyene macrolides produced by Streptomyces alfalfae Men-myco-93-63.</title>
        <authorList>
            <person name="Liu D."/>
            <person name="Li Y."/>
            <person name="Liu L."/>
            <person name="Han X."/>
            <person name="Shen F."/>
        </authorList>
    </citation>
    <scope>NUCLEOTIDE SEQUENCE [LARGE SCALE GENOMIC DNA]</scope>
    <source>
        <strain evidence="4 7">Men-myco-93-63</strain>
    </source>
</reference>
<dbReference type="InterPro" id="IPR000639">
    <property type="entry name" value="Epox_hydrolase-like"/>
</dbReference>
<dbReference type="InterPro" id="IPR029058">
    <property type="entry name" value="AB_hydrolase_fold"/>
</dbReference>
<accession>A0A1P8TA05</accession>
<proteinExistence type="predicted"/>
<sequence>MPADEAHDEYHHDLSYREGVPPVRTRQGVELYCESTGEGIAITTLNNFFFSAPFWRDYTDELARHYRVVSYDLCNHGRSTRLPQEPTWQEHTADVIGLLDGLEIDSTYLLASSASTQLARDVALAHPDRVRGLVLAGPVLGPQGMRRHRGLQRAWLRTLNDHDIPTLFSHMYPEFISTQMNEEYGAAGYLGLRESFLAMSTPEELNNGLTLAQKGDSSPELLTRIQAPTLIALGDDDILLSPTAGHELAALFPNGRCEIMPKAGHVPFLDDPAGFQELVRKFIDEAEAHV</sequence>
<evidence type="ECO:0000313" key="3">
    <source>
        <dbReference type="EMBL" id="APY90382.1"/>
    </source>
</evidence>
<dbReference type="PRINTS" id="PR00412">
    <property type="entry name" value="EPOXHYDRLASE"/>
</dbReference>
<evidence type="ECO:0000313" key="2">
    <source>
        <dbReference type="EMBL" id="APY84466.1"/>
    </source>
</evidence>
<reference evidence="2 6" key="1">
    <citation type="submission" date="2016-05" db="EMBL/GenBank/DDBJ databases">
        <authorList>
            <person name="Gu J."/>
        </authorList>
    </citation>
    <scope>NUCLEOTIDE SEQUENCE [LARGE SCALE GENOMIC DNA]</scope>
    <source>
        <strain evidence="2 6">ACCC40021</strain>
    </source>
</reference>
<dbReference type="Proteomes" id="UP000596130">
    <property type="component" value="Chromosome"/>
</dbReference>
<name>A0A1P8TA05_9ACTN</name>
<dbReference type="RefSeq" id="WP_076681778.1">
    <property type="nucleotide sequence ID" value="NZ_CP015588.1"/>
</dbReference>
<dbReference type="EMBL" id="CP015588">
    <property type="protein sequence ID" value="APY90382.1"/>
    <property type="molecule type" value="Genomic_DNA"/>
</dbReference>
<dbReference type="Gene3D" id="3.40.50.1820">
    <property type="entry name" value="alpha/beta hydrolase"/>
    <property type="match status" value="1"/>
</dbReference>
<dbReference type="EMBL" id="CP015588">
    <property type="protein sequence ID" value="APY84466.1"/>
    <property type="molecule type" value="Genomic_DNA"/>
</dbReference>
<dbReference type="InterPro" id="IPR000073">
    <property type="entry name" value="AB_hydrolase_1"/>
</dbReference>
<keyword evidence="6" id="KW-1185">Reference proteome</keyword>
<dbReference type="PANTHER" id="PTHR43194">
    <property type="entry name" value="HYDROLASE ALPHA/BETA FOLD FAMILY"/>
    <property type="match status" value="1"/>
</dbReference>
<keyword evidence="4" id="KW-0378">Hydrolase</keyword>
<evidence type="ECO:0000313" key="4">
    <source>
        <dbReference type="EMBL" id="QQC87102.1"/>
    </source>
</evidence>
<dbReference type="SUPFAM" id="SSF53474">
    <property type="entry name" value="alpha/beta-Hydrolases"/>
    <property type="match status" value="1"/>
</dbReference>
<dbReference type="Pfam" id="PF00561">
    <property type="entry name" value="Abhydrolase_1"/>
    <property type="match status" value="1"/>
</dbReference>
<feature type="domain" description="AB hydrolase-1" evidence="1">
    <location>
        <begin position="55"/>
        <end position="272"/>
    </location>
</feature>
<evidence type="ECO:0000313" key="5">
    <source>
        <dbReference type="EMBL" id="QQC93401.1"/>
    </source>
</evidence>
<dbReference type="PRINTS" id="PR00111">
    <property type="entry name" value="ABHYDROLASE"/>
</dbReference>
<dbReference type="GO" id="GO:0016787">
    <property type="term" value="F:hydrolase activity"/>
    <property type="evidence" value="ECO:0007669"/>
    <property type="project" value="UniProtKB-KW"/>
</dbReference>
<evidence type="ECO:0000259" key="1">
    <source>
        <dbReference type="Pfam" id="PF00561"/>
    </source>
</evidence>
<protein>
    <submittedName>
        <fullName evidence="4">Alpha/beta hydrolase</fullName>
    </submittedName>
</protein>
<organism evidence="4 7">
    <name type="scientific">Streptomyces alfalfae</name>
    <dbReference type="NCBI Taxonomy" id="1642299"/>
    <lineage>
        <taxon>Bacteria</taxon>
        <taxon>Bacillati</taxon>
        <taxon>Actinomycetota</taxon>
        <taxon>Actinomycetes</taxon>
        <taxon>Kitasatosporales</taxon>
        <taxon>Streptomycetaceae</taxon>
        <taxon>Streptomyces</taxon>
    </lineage>
</organism>
<evidence type="ECO:0000313" key="6">
    <source>
        <dbReference type="Proteomes" id="UP000187191"/>
    </source>
</evidence>
<dbReference type="InterPro" id="IPR050228">
    <property type="entry name" value="Carboxylesterase_BioH"/>
</dbReference>
<evidence type="ECO:0000313" key="7">
    <source>
        <dbReference type="Proteomes" id="UP000596130"/>
    </source>
</evidence>
<dbReference type="EMBL" id="CP065959">
    <property type="protein sequence ID" value="QQC93401.1"/>
    <property type="molecule type" value="Genomic_DNA"/>
</dbReference>
<dbReference type="OrthoDB" id="9796770at2"/>
<dbReference type="Proteomes" id="UP000187191">
    <property type="component" value="Chromosome"/>
</dbReference>
<dbReference type="PANTHER" id="PTHR43194:SF5">
    <property type="entry name" value="PIMELOYL-[ACYL-CARRIER PROTEIN] METHYL ESTER ESTERASE"/>
    <property type="match status" value="1"/>
</dbReference>